<accession>A0A834TL81</accession>
<keyword evidence="3" id="KW-1185">Reference proteome</keyword>
<dbReference type="PANTHER" id="PTHR31900">
    <property type="entry name" value="F-BOX/RNI SUPERFAMILY PROTEIN-RELATED"/>
    <property type="match status" value="1"/>
</dbReference>
<dbReference type="Gene3D" id="3.80.10.10">
    <property type="entry name" value="Ribonuclease Inhibitor"/>
    <property type="match status" value="1"/>
</dbReference>
<dbReference type="OrthoDB" id="612216at2759"/>
<dbReference type="SMART" id="SM00579">
    <property type="entry name" value="FBD"/>
    <property type="match status" value="1"/>
</dbReference>
<name>A0A834TL81_9FABA</name>
<dbReference type="InterPro" id="IPR006566">
    <property type="entry name" value="FBD"/>
</dbReference>
<dbReference type="InterPro" id="IPR001810">
    <property type="entry name" value="F-box_dom"/>
</dbReference>
<gene>
    <name evidence="2" type="ORF">G2W53_021039</name>
</gene>
<reference evidence="2" key="1">
    <citation type="submission" date="2020-09" db="EMBL/GenBank/DDBJ databases">
        <title>Genome-Enabled Discovery of Anthraquinone Biosynthesis in Senna tora.</title>
        <authorList>
            <person name="Kang S.-H."/>
            <person name="Pandey R.P."/>
            <person name="Lee C.-M."/>
            <person name="Sim J.-S."/>
            <person name="Jeong J.-T."/>
            <person name="Choi B.-S."/>
            <person name="Jung M."/>
            <person name="Ginzburg D."/>
            <person name="Zhao K."/>
            <person name="Won S.Y."/>
            <person name="Oh T.-J."/>
            <person name="Yu Y."/>
            <person name="Kim N.-H."/>
            <person name="Lee O.R."/>
            <person name="Lee T.-H."/>
            <person name="Bashyal P."/>
            <person name="Kim T.-S."/>
            <person name="Lee W.-H."/>
            <person name="Kawkins C."/>
            <person name="Kim C.-K."/>
            <person name="Kim J.S."/>
            <person name="Ahn B.O."/>
            <person name="Rhee S.Y."/>
            <person name="Sohng J.K."/>
        </authorList>
    </citation>
    <scope>NUCLEOTIDE SEQUENCE</scope>
    <source>
        <tissue evidence="2">Leaf</tissue>
    </source>
</reference>
<dbReference type="EMBL" id="JAAIUW010000007">
    <property type="protein sequence ID" value="KAF7822895.1"/>
    <property type="molecule type" value="Genomic_DNA"/>
</dbReference>
<feature type="domain" description="F-box" evidence="1">
    <location>
        <begin position="22"/>
        <end position="58"/>
    </location>
</feature>
<evidence type="ECO:0000313" key="2">
    <source>
        <dbReference type="EMBL" id="KAF7822895.1"/>
    </source>
</evidence>
<dbReference type="PANTHER" id="PTHR31900:SF32">
    <property type="entry name" value="F-BOX_RNI_FBD-LIKE DOMAIN PROTEIN"/>
    <property type="match status" value="1"/>
</dbReference>
<dbReference type="InterPro" id="IPR050232">
    <property type="entry name" value="FBL13/AtMIF1-like"/>
</dbReference>
<organism evidence="2 3">
    <name type="scientific">Senna tora</name>
    <dbReference type="NCBI Taxonomy" id="362788"/>
    <lineage>
        <taxon>Eukaryota</taxon>
        <taxon>Viridiplantae</taxon>
        <taxon>Streptophyta</taxon>
        <taxon>Embryophyta</taxon>
        <taxon>Tracheophyta</taxon>
        <taxon>Spermatophyta</taxon>
        <taxon>Magnoliopsida</taxon>
        <taxon>eudicotyledons</taxon>
        <taxon>Gunneridae</taxon>
        <taxon>Pentapetalae</taxon>
        <taxon>rosids</taxon>
        <taxon>fabids</taxon>
        <taxon>Fabales</taxon>
        <taxon>Fabaceae</taxon>
        <taxon>Caesalpinioideae</taxon>
        <taxon>Cassia clade</taxon>
        <taxon>Senna</taxon>
    </lineage>
</organism>
<dbReference type="AlphaFoldDB" id="A0A834TL81"/>
<proteinExistence type="predicted"/>
<dbReference type="Pfam" id="PF08387">
    <property type="entry name" value="FBD"/>
    <property type="match status" value="1"/>
</dbReference>
<dbReference type="SUPFAM" id="SSF52047">
    <property type="entry name" value="RNI-like"/>
    <property type="match status" value="1"/>
</dbReference>
<evidence type="ECO:0000259" key="1">
    <source>
        <dbReference type="PROSITE" id="PS50181"/>
    </source>
</evidence>
<sequence length="454" mass="51167">MDSIISSPGSRKLHRKDVGDREDIFSKLPDSVLHYILSFLSTKEAIRTSILARRRKLLWTYLCDYDIEYLSSTDKKENQNQIEKCLLSLVDTLLHKACHIKRFRFVAYGVMIDADQAHSWISAALKHKVEHLDLSLDIRTSFVLANSFSAPESLNYLNLELGCVLNIPSCIRFPGLKTLTLSCLTFLDETSAQQLFSGCPVLQKLTLYNCVWKNIENVSIKLPTIRTLVISQDPNSDELFNCKVTIDAVNLVSFSCTSQLALDLALINLPSLVDAYLEVSNRRLSLEQFAVPRAIKVLSGICHAKSLILAANTLEYISFAEDLLSVLPTFHNLTNINVCGMFEFTSKALLDILEKSPNLEVLQINLGLYGKEWTFNSVPHCFKSSLKSFIISNFEGCPTDMKLLNFLLENATILREITIFCEERLSADSEKQAEISNQLQIVRRGLANCVINIQ</sequence>
<dbReference type="InterPro" id="IPR036047">
    <property type="entry name" value="F-box-like_dom_sf"/>
</dbReference>
<comment type="caution">
    <text evidence="2">The sequence shown here is derived from an EMBL/GenBank/DDBJ whole genome shotgun (WGS) entry which is preliminary data.</text>
</comment>
<dbReference type="Proteomes" id="UP000634136">
    <property type="component" value="Unassembled WGS sequence"/>
</dbReference>
<dbReference type="InterPro" id="IPR032675">
    <property type="entry name" value="LRR_dom_sf"/>
</dbReference>
<dbReference type="Pfam" id="PF00646">
    <property type="entry name" value="F-box"/>
    <property type="match status" value="1"/>
</dbReference>
<evidence type="ECO:0000313" key="3">
    <source>
        <dbReference type="Proteomes" id="UP000634136"/>
    </source>
</evidence>
<dbReference type="SUPFAM" id="SSF81383">
    <property type="entry name" value="F-box domain"/>
    <property type="match status" value="1"/>
</dbReference>
<protein>
    <submittedName>
        <fullName evidence="2">Putative F-box domain, FBD domain, leucine-rich repeat domain, L domain-containing protein</fullName>
    </submittedName>
</protein>
<dbReference type="PROSITE" id="PS50181">
    <property type="entry name" value="FBOX"/>
    <property type="match status" value="1"/>
</dbReference>
<dbReference type="InterPro" id="IPR055411">
    <property type="entry name" value="LRR_FXL15/At3g58940/PEG3-like"/>
</dbReference>
<dbReference type="Pfam" id="PF24758">
    <property type="entry name" value="LRR_At5g56370"/>
    <property type="match status" value="1"/>
</dbReference>